<reference evidence="1" key="1">
    <citation type="submission" date="2022-08" db="EMBL/GenBank/DDBJ databases">
        <title>Polycladomyces zharkentsis sp. nov., a novel thermophilic CMC and starch-degrading bacterium isolated from a geothermal spring in Kazakhstan.</title>
        <authorList>
            <person name="Mashzhan A."/>
            <person name="Kistaubaeva A."/>
            <person name="Javier-Lopez R."/>
            <person name="Birkeland N.-K."/>
        </authorList>
    </citation>
    <scope>NUCLEOTIDE SEQUENCE</scope>
    <source>
        <strain evidence="1">KSR 13</strain>
    </source>
</reference>
<sequence length="164" mass="17560">MADGRGTSRLAALCGSRSSSHRILFSPANLFDCDFSPLVLASFSVSIFPVDQSLFECNRTMVLAMVHCHTYSLRMESSHHRPGEMGVEAYRDPHFTLVLPSDDLDVASSDRFSADAILSHHCGASLLAIVGAGVDCKGVVAVRIGCPAVMDLAQVHRSPDSLAV</sequence>
<protein>
    <submittedName>
        <fullName evidence="1">Uncharacterized protein</fullName>
    </submittedName>
</protein>
<proteinExistence type="predicted"/>
<evidence type="ECO:0000313" key="2">
    <source>
        <dbReference type="Proteomes" id="UP001174196"/>
    </source>
</evidence>
<dbReference type="EMBL" id="JANRHH010000035">
    <property type="protein sequence ID" value="MDN4593999.1"/>
    <property type="molecule type" value="Genomic_DNA"/>
</dbReference>
<dbReference type="Proteomes" id="UP001174196">
    <property type="component" value="Unassembled WGS sequence"/>
</dbReference>
<comment type="caution">
    <text evidence="1">The sequence shown here is derived from an EMBL/GenBank/DDBJ whole genome shotgun (WGS) entry which is preliminary data.</text>
</comment>
<name>A0ABT8IPE5_9BACL</name>
<gene>
    <name evidence="1" type="ORF">NWF35_08800</name>
</gene>
<dbReference type="RefSeq" id="WP_301238679.1">
    <property type="nucleotide sequence ID" value="NZ_JANRHH010000035.1"/>
</dbReference>
<keyword evidence="2" id="KW-1185">Reference proteome</keyword>
<accession>A0ABT8IPE5</accession>
<evidence type="ECO:0000313" key="1">
    <source>
        <dbReference type="EMBL" id="MDN4593999.1"/>
    </source>
</evidence>
<organism evidence="1 2">
    <name type="scientific">Polycladomyces subterraneus</name>
    <dbReference type="NCBI Taxonomy" id="1016997"/>
    <lineage>
        <taxon>Bacteria</taxon>
        <taxon>Bacillati</taxon>
        <taxon>Bacillota</taxon>
        <taxon>Bacilli</taxon>
        <taxon>Bacillales</taxon>
        <taxon>Thermoactinomycetaceae</taxon>
        <taxon>Polycladomyces</taxon>
    </lineage>
</organism>